<gene>
    <name evidence="2" type="ORF">IV501_05770</name>
</gene>
<dbReference type="Proteomes" id="UP000636458">
    <property type="component" value="Unassembled WGS sequence"/>
</dbReference>
<reference evidence="2" key="1">
    <citation type="submission" date="2021-01" db="EMBL/GenBank/DDBJ databases">
        <title>Lacisediminihabitans sp. nov. strain G11-30, isolated from Antarctic Soil.</title>
        <authorList>
            <person name="Li J."/>
        </authorList>
    </citation>
    <scope>NUCLEOTIDE SEQUENCE</scope>
    <source>
        <strain evidence="2">G11-30</strain>
    </source>
</reference>
<organism evidence="2 3">
    <name type="scientific">Lacisediminihabitans changchengi</name>
    <dbReference type="NCBI Taxonomy" id="2787634"/>
    <lineage>
        <taxon>Bacteria</taxon>
        <taxon>Bacillati</taxon>
        <taxon>Actinomycetota</taxon>
        <taxon>Actinomycetes</taxon>
        <taxon>Micrococcales</taxon>
        <taxon>Microbacteriaceae</taxon>
        <taxon>Lacisediminihabitans</taxon>
    </lineage>
</organism>
<dbReference type="InterPro" id="IPR050765">
    <property type="entry name" value="Riboflavin_Biosynth_HTPR"/>
</dbReference>
<proteinExistence type="predicted"/>
<evidence type="ECO:0000313" key="2">
    <source>
        <dbReference type="EMBL" id="MBK4347136.1"/>
    </source>
</evidence>
<dbReference type="GO" id="GO:0008703">
    <property type="term" value="F:5-amino-6-(5-phosphoribosylamino)uracil reductase activity"/>
    <property type="evidence" value="ECO:0007669"/>
    <property type="project" value="InterPro"/>
</dbReference>
<protein>
    <submittedName>
        <fullName evidence="2">Dihydrofolate reductase family protein</fullName>
    </submittedName>
</protein>
<evidence type="ECO:0000313" key="3">
    <source>
        <dbReference type="Proteomes" id="UP000636458"/>
    </source>
</evidence>
<feature type="domain" description="Bacterial bifunctional deaminase-reductase C-terminal" evidence="1">
    <location>
        <begin position="4"/>
        <end position="166"/>
    </location>
</feature>
<dbReference type="InterPro" id="IPR024072">
    <property type="entry name" value="DHFR-like_dom_sf"/>
</dbReference>
<name>A0A934SI89_9MICO</name>
<dbReference type="Pfam" id="PF01872">
    <property type="entry name" value="RibD_C"/>
    <property type="match status" value="1"/>
</dbReference>
<dbReference type="EMBL" id="JAEPES010000002">
    <property type="protein sequence ID" value="MBK4347136.1"/>
    <property type="molecule type" value="Genomic_DNA"/>
</dbReference>
<dbReference type="SUPFAM" id="SSF53597">
    <property type="entry name" value="Dihydrofolate reductase-like"/>
    <property type="match status" value="1"/>
</dbReference>
<keyword evidence="3" id="KW-1185">Reference proteome</keyword>
<dbReference type="InterPro" id="IPR002734">
    <property type="entry name" value="RibDG_C"/>
</dbReference>
<dbReference type="PANTHER" id="PTHR38011">
    <property type="entry name" value="DIHYDROFOLATE REDUCTASE FAMILY PROTEIN (AFU_ORTHOLOGUE AFUA_8G06820)"/>
    <property type="match status" value="1"/>
</dbReference>
<comment type="caution">
    <text evidence="2">The sequence shown here is derived from an EMBL/GenBank/DDBJ whole genome shotgun (WGS) entry which is preliminary data.</text>
</comment>
<dbReference type="PANTHER" id="PTHR38011:SF11">
    <property type="entry name" value="2,5-DIAMINO-6-RIBOSYLAMINO-4(3H)-PYRIMIDINONE 5'-PHOSPHATE REDUCTASE"/>
    <property type="match status" value="1"/>
</dbReference>
<dbReference type="GO" id="GO:0009231">
    <property type="term" value="P:riboflavin biosynthetic process"/>
    <property type="evidence" value="ECO:0007669"/>
    <property type="project" value="InterPro"/>
</dbReference>
<evidence type="ECO:0000259" key="1">
    <source>
        <dbReference type="Pfam" id="PF01872"/>
    </source>
</evidence>
<dbReference type="Gene3D" id="3.40.430.10">
    <property type="entry name" value="Dihydrofolate Reductase, subunit A"/>
    <property type="match status" value="1"/>
</dbReference>
<dbReference type="RefSeq" id="WP_200555507.1">
    <property type="nucleotide sequence ID" value="NZ_JAEPES010000002.1"/>
</dbReference>
<accession>A0A934SI89</accession>
<dbReference type="AlphaFoldDB" id="A0A934SI89"/>
<sequence length="183" mass="20830">MARLIYSSISSLDGYIADRDGDFRWAAPDAEVHGFINDLQRSSRTWLFGRRTYDVMTAWETIDNDAPEMRDFAEQWHAADKLVFSRTLDRVDTARTDLRRDFDATEVARLKDRSEHDLVIGGPGIAAEALRAGLVDEILQFVCPVVVGGGTRFLPDGLRMSLQLLEERRFDASDVVYLRYRVA</sequence>